<dbReference type="RefSeq" id="XP_028530601.1">
    <property type="nucleotide sequence ID" value="XM_028674227.1"/>
</dbReference>
<name>A0A1J1GZC5_PLAGA</name>
<comment type="caution">
    <text evidence="1">The sequence shown here is derived from an EMBL/GenBank/DDBJ whole genome shotgun (WGS) entry which is preliminary data.</text>
</comment>
<sequence length="189" mass="22411">MGNGCNKISRTRNGKFLFEKSDEFFNLMKDNDSSRSDINDCNDIFTNKIINKRIIKKNKGSVYNENCYFESSSFGCSDDMHYILENEKRMVLKKVDNSKVENYLIIKRYTILKKYIKIYKNKKKKSLNIDIFSSLSNKDDDNIQLALLNRKKNTQSYKKNSEEETRCSLSDIFLENDENKMFKDKNYKL</sequence>
<dbReference type="OrthoDB" id="378406at2759"/>
<dbReference type="AlphaFoldDB" id="A0A1J1GZC5"/>
<gene>
    <name evidence="1" type="ORF">PGAL8A_00023500</name>
</gene>
<reference evidence="1" key="1">
    <citation type="submission" date="2015-04" db="EMBL/GenBank/DDBJ databases">
        <authorList>
            <consortium name="Pathogen Informatics"/>
        </authorList>
    </citation>
    <scope>NUCLEOTIDE SEQUENCE [LARGE SCALE GENOMIC DNA]</scope>
    <source>
        <strain evidence="1">8A</strain>
    </source>
</reference>
<dbReference type="EMBL" id="CVMV01000117">
    <property type="protein sequence ID" value="CRG97800.1"/>
    <property type="molecule type" value="Genomic_DNA"/>
</dbReference>
<evidence type="ECO:0000313" key="1">
    <source>
        <dbReference type="EMBL" id="CRG97800.1"/>
    </source>
</evidence>
<dbReference type="OMA" id="ITEVETW"/>
<dbReference type="Proteomes" id="UP000220797">
    <property type="component" value="Unassembled WGS sequence"/>
</dbReference>
<keyword evidence="2" id="KW-1185">Reference proteome</keyword>
<dbReference type="GeneID" id="39728758"/>
<evidence type="ECO:0000313" key="2">
    <source>
        <dbReference type="Proteomes" id="UP000220797"/>
    </source>
</evidence>
<protein>
    <submittedName>
        <fullName evidence="1">Uncharacterized protein</fullName>
    </submittedName>
</protein>
<accession>A0A1J1GZC5</accession>
<dbReference type="VEuPathDB" id="PlasmoDB:PGAL8A_00023500"/>
<proteinExistence type="predicted"/>
<organism evidence="1 2">
    <name type="scientific">Plasmodium gallinaceum</name>
    <dbReference type="NCBI Taxonomy" id="5849"/>
    <lineage>
        <taxon>Eukaryota</taxon>
        <taxon>Sar</taxon>
        <taxon>Alveolata</taxon>
        <taxon>Apicomplexa</taxon>
        <taxon>Aconoidasida</taxon>
        <taxon>Haemosporida</taxon>
        <taxon>Plasmodiidae</taxon>
        <taxon>Plasmodium</taxon>
        <taxon>Plasmodium (Haemamoeba)</taxon>
    </lineage>
</organism>